<evidence type="ECO:0000313" key="2">
    <source>
        <dbReference type="EMBL" id="KNB16756.1"/>
    </source>
</evidence>
<dbReference type="VEuPathDB" id="FungiDB:FOXG_21785"/>
<gene>
    <name evidence="2" type="ORF">FOXG_21785</name>
</gene>
<dbReference type="RefSeq" id="XP_018254801.1">
    <property type="nucleotide sequence ID" value="XM_018402144.1"/>
</dbReference>
<feature type="signal peptide" evidence="1">
    <location>
        <begin position="1"/>
        <end position="25"/>
    </location>
</feature>
<protein>
    <recommendedName>
        <fullName evidence="4">Cerato-platanin</fullName>
    </recommendedName>
</protein>
<feature type="chain" id="PRO_5005325220" description="Cerato-platanin" evidence="1">
    <location>
        <begin position="26"/>
        <end position="223"/>
    </location>
</feature>
<proteinExistence type="predicted"/>
<reference evidence="2" key="1">
    <citation type="submission" date="2007-04" db="EMBL/GenBank/DDBJ databases">
        <authorList>
            <consortium name="The Broad Institute Genome Sequencing Platform"/>
            <person name="Birren B."/>
            <person name="Lander E."/>
            <person name="Galagan J."/>
            <person name="Nusbaum C."/>
            <person name="Devon K."/>
            <person name="Ma L.-J."/>
            <person name="Jaffe D."/>
            <person name="Butler J."/>
            <person name="Alvarez P."/>
            <person name="Gnerre S."/>
            <person name="Grabherr M."/>
            <person name="Kleber M."/>
            <person name="Mauceli E."/>
            <person name="Brockman W."/>
            <person name="MacCallum I.A."/>
            <person name="Young S."/>
            <person name="LaButti K."/>
            <person name="DeCaprio D."/>
            <person name="Crawford M."/>
            <person name="Koehrsen M."/>
            <person name="Engels R."/>
            <person name="Montgomery P."/>
            <person name="Pearson M."/>
            <person name="Howarth C."/>
            <person name="Larson L."/>
            <person name="White J."/>
            <person name="O'Leary S."/>
            <person name="Kodira C."/>
            <person name="Zeng Q."/>
            <person name="Yandava C."/>
            <person name="Alvarado L."/>
            <person name="Kistler C."/>
            <person name="Shim W.-B."/>
            <person name="Kang S."/>
            <person name="Woloshuk C."/>
        </authorList>
    </citation>
    <scope>NUCLEOTIDE SEQUENCE</scope>
    <source>
        <strain evidence="2">4287</strain>
    </source>
</reference>
<accession>A0A0J9W1F0</accession>
<dbReference type="PANTHER" id="PTHR38850">
    <property type="entry name" value="CERATO-PLATANIN"/>
    <property type="match status" value="1"/>
</dbReference>
<sequence>MRSASQLWQTFLAYTVSLWISDVYASRLTSRGFAFITPHAEYFSSVGVLGCKVDTNRIAYWPLDVGCDGICVKVSNEGRFLHLLRIDKSGGAYDISYDAWNFLGFGASAIDDPQIGGGIQMSYEIVDTSECRHLLRQGKLPLSAANSMNYVSSCSSQPTSWVAQNYQLYNINDPVCKYGVDEKCSLDLTISNQPRCPSVLGNPLQMESKVENIAYGTGEIVPV</sequence>
<dbReference type="PANTHER" id="PTHR38850:SF2">
    <property type="entry name" value="CERATO-PLATANIN"/>
    <property type="match status" value="1"/>
</dbReference>
<evidence type="ECO:0000256" key="1">
    <source>
        <dbReference type="SAM" id="SignalP"/>
    </source>
</evidence>
<keyword evidence="1" id="KW-0732">Signal</keyword>
<organism evidence="2 3">
    <name type="scientific">Fusarium oxysporum f. sp. lycopersici (strain 4287 / CBS 123668 / FGSC 9935 / NRRL 34936)</name>
    <name type="common">Fusarium vascular wilt of tomato</name>
    <dbReference type="NCBI Taxonomy" id="426428"/>
    <lineage>
        <taxon>Eukaryota</taxon>
        <taxon>Fungi</taxon>
        <taxon>Dikarya</taxon>
        <taxon>Ascomycota</taxon>
        <taxon>Pezizomycotina</taxon>
        <taxon>Sordariomycetes</taxon>
        <taxon>Hypocreomycetidae</taxon>
        <taxon>Hypocreales</taxon>
        <taxon>Nectriaceae</taxon>
        <taxon>Fusarium</taxon>
        <taxon>Fusarium oxysporum species complex</taxon>
    </lineage>
</organism>
<dbReference type="OrthoDB" id="5370830at2759"/>
<dbReference type="AlphaFoldDB" id="A0A0J9W1F0"/>
<reference evidence="2" key="2">
    <citation type="journal article" date="2010" name="Nature">
        <title>Comparative genomics reveals mobile pathogenicity chromosomes in Fusarium.</title>
        <authorList>
            <person name="Ma L.J."/>
            <person name="van der Does H.C."/>
            <person name="Borkovich K.A."/>
            <person name="Coleman J.J."/>
            <person name="Daboussi M.J."/>
            <person name="Di Pietro A."/>
            <person name="Dufresne M."/>
            <person name="Freitag M."/>
            <person name="Grabherr M."/>
            <person name="Henrissat B."/>
            <person name="Houterman P.M."/>
            <person name="Kang S."/>
            <person name="Shim W.B."/>
            <person name="Woloshuk C."/>
            <person name="Xie X."/>
            <person name="Xu J.R."/>
            <person name="Antoniw J."/>
            <person name="Baker S.E."/>
            <person name="Bluhm B.H."/>
            <person name="Breakspear A."/>
            <person name="Brown D.W."/>
            <person name="Butchko R.A."/>
            <person name="Chapman S."/>
            <person name="Coulson R."/>
            <person name="Coutinho P.M."/>
            <person name="Danchin E.G."/>
            <person name="Diener A."/>
            <person name="Gale L.R."/>
            <person name="Gardiner D.M."/>
            <person name="Goff S."/>
            <person name="Hammond-Kosack K.E."/>
            <person name="Hilburn K."/>
            <person name="Hua-Van A."/>
            <person name="Jonkers W."/>
            <person name="Kazan K."/>
            <person name="Kodira C.D."/>
            <person name="Koehrsen M."/>
            <person name="Kumar L."/>
            <person name="Lee Y.H."/>
            <person name="Li L."/>
            <person name="Manners J.M."/>
            <person name="Miranda-Saavedra D."/>
            <person name="Mukherjee M."/>
            <person name="Park G."/>
            <person name="Park J."/>
            <person name="Park S.Y."/>
            <person name="Proctor R.H."/>
            <person name="Regev A."/>
            <person name="Ruiz-Roldan M.C."/>
            <person name="Sain D."/>
            <person name="Sakthikumar S."/>
            <person name="Sykes S."/>
            <person name="Schwartz D.C."/>
            <person name="Turgeon B.G."/>
            <person name="Wapinski I."/>
            <person name="Yoder O."/>
            <person name="Young S."/>
            <person name="Zeng Q."/>
            <person name="Zhou S."/>
            <person name="Galagan J."/>
            <person name="Cuomo C.A."/>
            <person name="Kistler H.C."/>
            <person name="Rep M."/>
        </authorList>
    </citation>
    <scope>NUCLEOTIDE SEQUENCE [LARGE SCALE GENOMIC DNA]</scope>
    <source>
        <strain evidence="2">4287</strain>
    </source>
</reference>
<dbReference type="GeneID" id="28962491"/>
<evidence type="ECO:0000313" key="3">
    <source>
        <dbReference type="Proteomes" id="UP000009097"/>
    </source>
</evidence>
<evidence type="ECO:0008006" key="4">
    <source>
        <dbReference type="Google" id="ProtNLM"/>
    </source>
</evidence>
<dbReference type="EMBL" id="DS231720">
    <property type="protein sequence ID" value="KNB16756.1"/>
    <property type="molecule type" value="Genomic_DNA"/>
</dbReference>
<dbReference type="Proteomes" id="UP000009097">
    <property type="component" value="Unassembled WGS sequence"/>
</dbReference>
<dbReference type="KEGG" id="fox:FOXG_21785"/>
<name>A0A0J9W1F0_FUSO4</name>